<comment type="caution">
    <text evidence="1">The sequence shown here is derived from an EMBL/GenBank/DDBJ whole genome shotgun (WGS) entry which is preliminary data.</text>
</comment>
<name>A0A917VTL5_9ACTN</name>
<sequence>MQPNEIIEVLNRPISQGLLARDVTRLACVAKDGPRAAYRSALSTYRVRRRVKVGRGVVGRVAVMCSGRSGLAGDSGYLVPDREADGHLGPVATSRLGVGSGESRWCWSGGVLCRCWSVGCWGGIGTVMR</sequence>
<keyword evidence="2" id="KW-1185">Reference proteome</keyword>
<organism evidence="1 2">
    <name type="scientific">Streptomyces flaveus</name>
    <dbReference type="NCBI Taxonomy" id="66370"/>
    <lineage>
        <taxon>Bacteria</taxon>
        <taxon>Bacillati</taxon>
        <taxon>Actinomycetota</taxon>
        <taxon>Actinomycetes</taxon>
        <taxon>Kitasatosporales</taxon>
        <taxon>Streptomycetaceae</taxon>
        <taxon>Streptomyces</taxon>
        <taxon>Streptomyces aurantiacus group</taxon>
    </lineage>
</organism>
<evidence type="ECO:0000313" key="1">
    <source>
        <dbReference type="EMBL" id="GGL17230.1"/>
    </source>
</evidence>
<dbReference type="Proteomes" id="UP000637788">
    <property type="component" value="Unassembled WGS sequence"/>
</dbReference>
<reference evidence="1" key="2">
    <citation type="submission" date="2020-09" db="EMBL/GenBank/DDBJ databases">
        <authorList>
            <person name="Sun Q."/>
            <person name="Ohkuma M."/>
        </authorList>
    </citation>
    <scope>NUCLEOTIDE SEQUENCE</scope>
    <source>
        <strain evidence="1">JCM 3035</strain>
    </source>
</reference>
<reference evidence="1" key="1">
    <citation type="journal article" date="2014" name="Int. J. Syst. Evol. Microbiol.">
        <title>Complete genome sequence of Corynebacterium casei LMG S-19264T (=DSM 44701T), isolated from a smear-ripened cheese.</title>
        <authorList>
            <consortium name="US DOE Joint Genome Institute (JGI-PGF)"/>
            <person name="Walter F."/>
            <person name="Albersmeier A."/>
            <person name="Kalinowski J."/>
            <person name="Ruckert C."/>
        </authorList>
    </citation>
    <scope>NUCLEOTIDE SEQUENCE</scope>
    <source>
        <strain evidence="1">JCM 3035</strain>
    </source>
</reference>
<protein>
    <submittedName>
        <fullName evidence="1">Uncharacterized protein</fullName>
    </submittedName>
</protein>
<dbReference type="AlphaFoldDB" id="A0A917VTL5"/>
<evidence type="ECO:0000313" key="2">
    <source>
        <dbReference type="Proteomes" id="UP000637788"/>
    </source>
</evidence>
<proteinExistence type="predicted"/>
<gene>
    <name evidence="1" type="ORF">GCM10010094_92670</name>
</gene>
<accession>A0A917VTL5</accession>
<dbReference type="EMBL" id="BMPQ01000059">
    <property type="protein sequence ID" value="GGL17230.1"/>
    <property type="molecule type" value="Genomic_DNA"/>
</dbReference>